<feature type="non-terminal residue" evidence="2">
    <location>
        <position position="1"/>
    </location>
</feature>
<evidence type="ECO:0000256" key="1">
    <source>
        <dbReference type="SAM" id="Phobius"/>
    </source>
</evidence>
<comment type="caution">
    <text evidence="2">The sequence shown here is derived from an EMBL/GenBank/DDBJ whole genome shotgun (WGS) entry which is preliminary data.</text>
</comment>
<feature type="transmembrane region" description="Helical" evidence="1">
    <location>
        <begin position="7"/>
        <end position="27"/>
    </location>
</feature>
<keyword evidence="1" id="KW-0472">Membrane</keyword>
<keyword evidence="1" id="KW-0812">Transmembrane</keyword>
<name>A0A732YMK1_SALIN</name>
<dbReference type="AlphaFoldDB" id="A0A732YMK1"/>
<proteinExistence type="predicted"/>
<sequence>PSRMSKYKNSFGIMINIIMLAHFMPVIKKQQILFCYFLNEDIMLIVKI</sequence>
<accession>A0A732YMK1</accession>
<reference evidence="2" key="2">
    <citation type="submission" date="2018-07" db="EMBL/GenBank/DDBJ databases">
        <authorList>
            <consortium name="NCBI Pathogen Detection Project"/>
        </authorList>
    </citation>
    <scope>NUCLEOTIDE SEQUENCE</scope>
    <source>
        <strain evidence="2">Salmonella enterica</strain>
    </source>
</reference>
<protein>
    <submittedName>
        <fullName evidence="2">Uncharacterized protein</fullName>
    </submittedName>
</protein>
<gene>
    <name evidence="2" type="ORF">G4K06_004866</name>
</gene>
<organism evidence="2">
    <name type="scientific">Salmonella infantis</name>
    <dbReference type="NCBI Taxonomy" id="595"/>
    <lineage>
        <taxon>Bacteria</taxon>
        <taxon>Pseudomonadati</taxon>
        <taxon>Pseudomonadota</taxon>
        <taxon>Gammaproteobacteria</taxon>
        <taxon>Enterobacterales</taxon>
        <taxon>Enterobacteriaceae</taxon>
        <taxon>Salmonella</taxon>
    </lineage>
</organism>
<evidence type="ECO:0000313" key="2">
    <source>
        <dbReference type="EMBL" id="HAE5436398.1"/>
    </source>
</evidence>
<dbReference type="EMBL" id="DAASGO010000097">
    <property type="protein sequence ID" value="HAE5436398.1"/>
    <property type="molecule type" value="Genomic_DNA"/>
</dbReference>
<reference evidence="2" key="1">
    <citation type="journal article" date="2018" name="Genome Biol.">
        <title>SKESA: strategic k-mer extension for scrupulous assemblies.</title>
        <authorList>
            <person name="Souvorov A."/>
            <person name="Agarwala R."/>
            <person name="Lipman D.J."/>
        </authorList>
    </citation>
    <scope>NUCLEOTIDE SEQUENCE</scope>
    <source>
        <strain evidence="2">Salmonella enterica</strain>
    </source>
</reference>
<keyword evidence="1" id="KW-1133">Transmembrane helix</keyword>